<dbReference type="EMBL" id="PYAW01000005">
    <property type="protein sequence ID" value="PSL44903.1"/>
    <property type="molecule type" value="Genomic_DNA"/>
</dbReference>
<evidence type="ECO:0000313" key="2">
    <source>
        <dbReference type="EMBL" id="PSL44903.1"/>
    </source>
</evidence>
<name>A0A2P8HFE5_CHINA</name>
<evidence type="ECO:0000256" key="1">
    <source>
        <dbReference type="SAM" id="SignalP"/>
    </source>
</evidence>
<dbReference type="AlphaFoldDB" id="A0A2P8HFE5"/>
<dbReference type="Gene3D" id="2.160.20.10">
    <property type="entry name" value="Single-stranded right-handed beta-helix, Pectin lyase-like"/>
    <property type="match status" value="1"/>
</dbReference>
<comment type="caution">
    <text evidence="2">The sequence shown here is derived from an EMBL/GenBank/DDBJ whole genome shotgun (WGS) entry which is preliminary data.</text>
</comment>
<protein>
    <submittedName>
        <fullName evidence="2">Parallel beta helix pectate lyase-like protein</fullName>
    </submittedName>
</protein>
<dbReference type="OrthoDB" id="253409at2"/>
<evidence type="ECO:0000313" key="3">
    <source>
        <dbReference type="Proteomes" id="UP000240971"/>
    </source>
</evidence>
<feature type="signal peptide" evidence="1">
    <location>
        <begin position="1"/>
        <end position="21"/>
    </location>
</feature>
<keyword evidence="1" id="KW-0732">Signal</keyword>
<dbReference type="SUPFAM" id="SSF51126">
    <property type="entry name" value="Pectin lyase-like"/>
    <property type="match status" value="1"/>
</dbReference>
<dbReference type="InterPro" id="IPR011050">
    <property type="entry name" value="Pectin_lyase_fold/virulence"/>
</dbReference>
<proteinExistence type="predicted"/>
<keyword evidence="3" id="KW-1185">Reference proteome</keyword>
<dbReference type="GO" id="GO:0016829">
    <property type="term" value="F:lyase activity"/>
    <property type="evidence" value="ECO:0007669"/>
    <property type="project" value="UniProtKB-KW"/>
</dbReference>
<accession>A0A2P8HFE5</accession>
<dbReference type="RefSeq" id="WP_158267117.1">
    <property type="nucleotide sequence ID" value="NZ_PYAW01000005.1"/>
</dbReference>
<feature type="chain" id="PRO_5015121623" evidence="1">
    <location>
        <begin position="22"/>
        <end position="381"/>
    </location>
</feature>
<keyword evidence="2" id="KW-0456">Lyase</keyword>
<gene>
    <name evidence="2" type="ORF">CLV51_105276</name>
</gene>
<reference evidence="2 3" key="1">
    <citation type="submission" date="2018-03" db="EMBL/GenBank/DDBJ databases">
        <title>Genomic Encyclopedia of Archaeal and Bacterial Type Strains, Phase II (KMG-II): from individual species to whole genera.</title>
        <authorList>
            <person name="Goeker M."/>
        </authorList>
    </citation>
    <scope>NUCLEOTIDE SEQUENCE [LARGE SCALE GENOMIC DNA]</scope>
    <source>
        <strain evidence="2 3">DSM 24859</strain>
    </source>
</reference>
<dbReference type="SMART" id="SM00710">
    <property type="entry name" value="PbH1"/>
    <property type="match status" value="2"/>
</dbReference>
<sequence>MNRHLFITLTCLCLVFLGSDAQPGFVYRKLPVGYTANIGLDAFAKEATGIASTAFDLTSVLPAGYSKDGTVDYTTQLQQGIDTHTEVVFPDFPVLVNDKGLLLKNNSNAVFRKHSALLLQPTDKKNYSVLNIIDVENVKVYFPVIAGDRKNHKGNEGEWGMGLSIRGSKNVTIIHPVVTDCWGDGIYIGQSAKTKAVSSNITIYNAALDNNRRNGISIISVNGLKLIRPVVSNSNGTLPMSGIDIEPNDSWALVNNIEMDHPVTFNNAKYGVVIGLDRLPGSDARDVNITINGHLDDGSSVGFWLGGSKDTYAKGTIPLKGSIQVIDPVWKNNVTPFKGYRTYDFAPQCKFRNVSIQKAGSTDEVKKLKLQQGNKKNLEIQ</sequence>
<dbReference type="InterPro" id="IPR006626">
    <property type="entry name" value="PbH1"/>
</dbReference>
<dbReference type="InterPro" id="IPR012334">
    <property type="entry name" value="Pectin_lyas_fold"/>
</dbReference>
<organism evidence="2 3">
    <name type="scientific">Chitinophaga niastensis</name>
    <dbReference type="NCBI Taxonomy" id="536980"/>
    <lineage>
        <taxon>Bacteria</taxon>
        <taxon>Pseudomonadati</taxon>
        <taxon>Bacteroidota</taxon>
        <taxon>Chitinophagia</taxon>
        <taxon>Chitinophagales</taxon>
        <taxon>Chitinophagaceae</taxon>
        <taxon>Chitinophaga</taxon>
    </lineage>
</organism>
<dbReference type="Proteomes" id="UP000240971">
    <property type="component" value="Unassembled WGS sequence"/>
</dbReference>